<evidence type="ECO:0000313" key="7">
    <source>
        <dbReference type="Proteomes" id="UP001501842"/>
    </source>
</evidence>
<keyword evidence="4" id="KW-0472">Membrane</keyword>
<gene>
    <name evidence="6" type="ORF">GCM10010439_00390</name>
</gene>
<name>A0ABN3TS89_9ACTN</name>
<keyword evidence="4" id="KW-1133">Transmembrane helix</keyword>
<dbReference type="Proteomes" id="UP001501842">
    <property type="component" value="Unassembled WGS sequence"/>
</dbReference>
<dbReference type="CDD" id="cd01127">
    <property type="entry name" value="TrwB_TraG_TraD_VirD4"/>
    <property type="match status" value="1"/>
</dbReference>
<evidence type="ECO:0000313" key="6">
    <source>
        <dbReference type="EMBL" id="GAA2718097.1"/>
    </source>
</evidence>
<dbReference type="Pfam" id="PF01580">
    <property type="entry name" value="FtsK_SpoIIIE"/>
    <property type="match status" value="2"/>
</dbReference>
<dbReference type="SUPFAM" id="SSF52540">
    <property type="entry name" value="P-loop containing nucleoside triphosphate hydrolases"/>
    <property type="match status" value="3"/>
</dbReference>
<sequence>MPTFRPPAKREWCVRISLTALDSSGPRDVLVSGDADASVAAVARTLAGLLAQGGEAGRDDRSGGDGRNGQKIVPLQQAIYADGRMLDPTARAARELRDGAIVTLDASTVPATMTSEPGGLVEVRVIGGPEAGRVHRLGPGVVNLPSGVTVTVGRSGTTVRALEPATLDGEELDEEREWPEGAVLVRGSTVLALMPNTSPDTHLEPLSQGLAFNRPPRIAPRREPKRMKVPHLPEKQGRERLRLFGALLFSVFGLVMAWVLGQWYWALFALAWPLMMVAEWIGDRMYGRKSYKKAYKEYQLKSAYFSRDLEALRRADERDRRAAHPDPAEILLTATGPRRRLWERRLNDPDTLHLRLGLADLAADVELEGGEEDVREALARSEQEMPPLARSVPVPLPLPEYGVLGLTGPRDRSRSVARWLLAQAAVLHSPRDLSIVVLAADGDAEQDWNWVRWLPHCAPREGEECVALVGADPAGAAARVTELAIKITERRRGRQQGFFDASSRPKAEVPYNILLVLDGARTLRRIPGMPQVLKHGPEYGVHVVCLDDEDRLLPEECTVVASWAGEDHLRLRGHALEALGPVLADRVSALWAGRLARALAPVKDVSREDTAEALPASARLLDLLGLPDPTAAHVLDGWKRGGRGTRVPIGVGGGGPFEVDLSADGPHGLIAGTTGAGKSELLQTLIASLAVRNRPDEMTFVLIDYKGGAAFKDCAALPHTVGMVTDLDGHLTERALESLAAELRRREHLLLEAGAKDIEDYQAARAARPGGPPALPRLVLVIDEFAAMAAELPGFVDGLVDIGRRGRSLGVHLILATQRPAGVVTAEIRANTNLRIALRVTDAEDSSDVLEVPDAARISKATPGRCYVRSGAGAPAAVQSARIGGRRGGGNRPTEARTLGWVQLGHPLPVHEEEQDEQVTDLAVLVRAIADAARKAGIPPQPSPWLTPLPDAVVLSPRPAAGGSVVRVPPVEFGVTDLPAEQSRAPLALDLENDGHLYLAGSAQSGRTTALRSLAGALAASCTPYDVHLYAVDCGGSGLAPLAALPHCGAVVSRDSYDRVERLLNALGAEVGRRQQLLAEAGFASLAEQRATVSAGERLPWMVLLLDRWEGFTASFEHYDYGRLVTSLLRLLQEGAAVGLRAVFTGDRTGLMGQAAMAFDRRLIMRMADPSDYGYAGLPDAHIPARMPPGRALRVTPNAPTLESQIGLLGQDPSGTAQVAALHAIASAASARYGRVRPGPLRVDELPARVTTEEALALAPEHRPPSPLWCLVGAGGDTLSPVGIDLLEDGPSFIVAGPPRSGRSTTLMTMARSLLERGVPLLAIAPRRSPLRELRDVPGVLAVLDSTAEEAEVEAIVAPEHRFAVLVDDAELIDETELGDAVQSLLRSARDGEHAVVIAGTTEDLGRGYRGFIADARKTRTGLLLGIQSPDDGELFGLRLPRNATYTGPPGRGLLVLSGIPAPVQAALPPAPEED</sequence>
<feature type="binding site" evidence="3">
    <location>
        <begin position="1001"/>
        <end position="1008"/>
    </location>
    <ligand>
        <name>ATP</name>
        <dbReference type="ChEBI" id="CHEBI:30616"/>
    </ligand>
</feature>
<dbReference type="SMART" id="SM00382">
    <property type="entry name" value="AAA"/>
    <property type="match status" value="3"/>
</dbReference>
<keyword evidence="2 3" id="KW-0067">ATP-binding</keyword>
<evidence type="ECO:0000259" key="5">
    <source>
        <dbReference type="PROSITE" id="PS50901"/>
    </source>
</evidence>
<dbReference type="PROSITE" id="PS50901">
    <property type="entry name" value="FTSK"/>
    <property type="match status" value="2"/>
</dbReference>
<feature type="transmembrane region" description="Helical" evidence="4">
    <location>
        <begin position="241"/>
        <end position="259"/>
    </location>
</feature>
<feature type="domain" description="FtsK" evidence="5">
    <location>
        <begin position="984"/>
        <end position="1178"/>
    </location>
</feature>
<dbReference type="InterPro" id="IPR003593">
    <property type="entry name" value="AAA+_ATPase"/>
</dbReference>
<keyword evidence="7" id="KW-1185">Reference proteome</keyword>
<dbReference type="InterPro" id="IPR002543">
    <property type="entry name" value="FtsK_dom"/>
</dbReference>
<dbReference type="Gene3D" id="3.40.50.300">
    <property type="entry name" value="P-loop containing nucleotide triphosphate hydrolases"/>
    <property type="match status" value="4"/>
</dbReference>
<evidence type="ECO:0000256" key="4">
    <source>
        <dbReference type="SAM" id="Phobius"/>
    </source>
</evidence>
<dbReference type="EMBL" id="BAAATZ010000001">
    <property type="protein sequence ID" value="GAA2718097.1"/>
    <property type="molecule type" value="Genomic_DNA"/>
</dbReference>
<feature type="binding site" evidence="3">
    <location>
        <begin position="672"/>
        <end position="679"/>
    </location>
    <ligand>
        <name>ATP</name>
        <dbReference type="ChEBI" id="CHEBI:30616"/>
    </ligand>
</feature>
<keyword evidence="1 3" id="KW-0547">Nucleotide-binding</keyword>
<accession>A0ABN3TS89</accession>
<keyword evidence="4" id="KW-0812">Transmembrane</keyword>
<feature type="domain" description="FtsK" evidence="5">
    <location>
        <begin position="654"/>
        <end position="847"/>
    </location>
</feature>
<dbReference type="PANTHER" id="PTHR22683:SF1">
    <property type="entry name" value="TYPE VII SECRETION SYSTEM PROTEIN ESSC"/>
    <property type="match status" value="1"/>
</dbReference>
<proteinExistence type="predicted"/>
<organism evidence="6 7">
    <name type="scientific">Actinocorallia aurantiaca</name>
    <dbReference type="NCBI Taxonomy" id="46204"/>
    <lineage>
        <taxon>Bacteria</taxon>
        <taxon>Bacillati</taxon>
        <taxon>Actinomycetota</taxon>
        <taxon>Actinomycetes</taxon>
        <taxon>Streptosporangiales</taxon>
        <taxon>Thermomonosporaceae</taxon>
        <taxon>Actinocorallia</taxon>
    </lineage>
</organism>
<dbReference type="InterPro" id="IPR027417">
    <property type="entry name" value="P-loop_NTPase"/>
</dbReference>
<dbReference type="InterPro" id="IPR050206">
    <property type="entry name" value="FtsK/SpoIIIE/SftA"/>
</dbReference>
<evidence type="ECO:0000256" key="1">
    <source>
        <dbReference type="ARBA" id="ARBA00022741"/>
    </source>
</evidence>
<evidence type="ECO:0000256" key="3">
    <source>
        <dbReference type="PROSITE-ProRule" id="PRU00289"/>
    </source>
</evidence>
<evidence type="ECO:0000256" key="2">
    <source>
        <dbReference type="ARBA" id="ARBA00022840"/>
    </source>
</evidence>
<dbReference type="PANTHER" id="PTHR22683">
    <property type="entry name" value="SPORULATION PROTEIN RELATED"/>
    <property type="match status" value="1"/>
</dbReference>
<comment type="caution">
    <text evidence="6">The sequence shown here is derived from an EMBL/GenBank/DDBJ whole genome shotgun (WGS) entry which is preliminary data.</text>
</comment>
<reference evidence="6 7" key="1">
    <citation type="journal article" date="2019" name="Int. J. Syst. Evol. Microbiol.">
        <title>The Global Catalogue of Microorganisms (GCM) 10K type strain sequencing project: providing services to taxonomists for standard genome sequencing and annotation.</title>
        <authorList>
            <consortium name="The Broad Institute Genomics Platform"/>
            <consortium name="The Broad Institute Genome Sequencing Center for Infectious Disease"/>
            <person name="Wu L."/>
            <person name="Ma J."/>
        </authorList>
    </citation>
    <scope>NUCLEOTIDE SEQUENCE [LARGE SCALE GENOMIC DNA]</scope>
    <source>
        <strain evidence="6 7">JCM 8201</strain>
    </source>
</reference>
<protein>
    <submittedName>
        <fullName evidence="6">FtsK/SpoIIIE domain-containing protein</fullName>
    </submittedName>
</protein>